<evidence type="ECO:0000313" key="2">
    <source>
        <dbReference type="EMBL" id="KAE8731847.1"/>
    </source>
</evidence>
<protein>
    <recommendedName>
        <fullName evidence="1">RNase H type-1 domain-containing protein</fullName>
    </recommendedName>
</protein>
<dbReference type="EMBL" id="VEPZ02000181">
    <property type="protein sequence ID" value="KAE8731847.1"/>
    <property type="molecule type" value="Genomic_DNA"/>
</dbReference>
<proteinExistence type="predicted"/>
<reference evidence="2" key="1">
    <citation type="submission" date="2019-09" db="EMBL/GenBank/DDBJ databases">
        <title>Draft genome information of white flower Hibiscus syriacus.</title>
        <authorList>
            <person name="Kim Y.-M."/>
        </authorList>
    </citation>
    <scope>NUCLEOTIDE SEQUENCE [LARGE SCALE GENOMIC DNA]</scope>
    <source>
        <strain evidence="2">YM2019G1</strain>
    </source>
</reference>
<dbReference type="Proteomes" id="UP000436088">
    <property type="component" value="Unassembled WGS sequence"/>
</dbReference>
<dbReference type="SUPFAM" id="SSF53098">
    <property type="entry name" value="Ribonuclease H-like"/>
    <property type="match status" value="1"/>
</dbReference>
<keyword evidence="3" id="KW-1185">Reference proteome</keyword>
<dbReference type="InterPro" id="IPR036397">
    <property type="entry name" value="RNaseH_sf"/>
</dbReference>
<dbReference type="Gene3D" id="3.30.420.10">
    <property type="entry name" value="Ribonuclease H-like superfamily/Ribonuclease H"/>
    <property type="match status" value="1"/>
</dbReference>
<dbReference type="InterPro" id="IPR044730">
    <property type="entry name" value="RNase_H-like_dom_plant"/>
</dbReference>
<dbReference type="PANTHER" id="PTHR47723:SF19">
    <property type="entry name" value="POLYNUCLEOTIDYL TRANSFERASE, RIBONUCLEASE H-LIKE SUPERFAMILY PROTEIN"/>
    <property type="match status" value="1"/>
</dbReference>
<dbReference type="CDD" id="cd06222">
    <property type="entry name" value="RNase_H_like"/>
    <property type="match status" value="1"/>
</dbReference>
<comment type="caution">
    <text evidence="2">The sequence shown here is derived from an EMBL/GenBank/DDBJ whole genome shotgun (WGS) entry which is preliminary data.</text>
</comment>
<gene>
    <name evidence="2" type="ORF">F3Y22_tig00002511pilonHSYRG00410</name>
</gene>
<sequence length="114" mass="13201">MDQYWKEADTFKRSALAETCLEHKIRMKPPAQTQRVTVWSRPLLGWHRINTDASCNPSDGSSKCGGILRNHEEEWIMGFHKYIDICSVLEAKLWGASIGMKMAWELGFTKSRWN</sequence>
<name>A0A6A3CTG6_HIBSY</name>
<dbReference type="InterPro" id="IPR002156">
    <property type="entry name" value="RNaseH_domain"/>
</dbReference>
<dbReference type="GO" id="GO:0003676">
    <property type="term" value="F:nucleic acid binding"/>
    <property type="evidence" value="ECO:0007669"/>
    <property type="project" value="InterPro"/>
</dbReference>
<dbReference type="AlphaFoldDB" id="A0A6A3CTG6"/>
<dbReference type="InterPro" id="IPR012337">
    <property type="entry name" value="RNaseH-like_sf"/>
</dbReference>
<evidence type="ECO:0000259" key="1">
    <source>
        <dbReference type="Pfam" id="PF13456"/>
    </source>
</evidence>
<evidence type="ECO:0000313" key="3">
    <source>
        <dbReference type="Proteomes" id="UP000436088"/>
    </source>
</evidence>
<accession>A0A6A3CTG6</accession>
<dbReference type="GO" id="GO:0004523">
    <property type="term" value="F:RNA-DNA hybrid ribonuclease activity"/>
    <property type="evidence" value="ECO:0007669"/>
    <property type="project" value="InterPro"/>
</dbReference>
<dbReference type="Pfam" id="PF13456">
    <property type="entry name" value="RVT_3"/>
    <property type="match status" value="1"/>
</dbReference>
<dbReference type="InterPro" id="IPR053151">
    <property type="entry name" value="RNase_H-like"/>
</dbReference>
<dbReference type="PANTHER" id="PTHR47723">
    <property type="entry name" value="OS05G0353850 PROTEIN"/>
    <property type="match status" value="1"/>
</dbReference>
<feature type="domain" description="RNase H type-1" evidence="1">
    <location>
        <begin position="50"/>
        <end position="110"/>
    </location>
</feature>
<organism evidence="2 3">
    <name type="scientific">Hibiscus syriacus</name>
    <name type="common">Rose of Sharon</name>
    <dbReference type="NCBI Taxonomy" id="106335"/>
    <lineage>
        <taxon>Eukaryota</taxon>
        <taxon>Viridiplantae</taxon>
        <taxon>Streptophyta</taxon>
        <taxon>Embryophyta</taxon>
        <taxon>Tracheophyta</taxon>
        <taxon>Spermatophyta</taxon>
        <taxon>Magnoliopsida</taxon>
        <taxon>eudicotyledons</taxon>
        <taxon>Gunneridae</taxon>
        <taxon>Pentapetalae</taxon>
        <taxon>rosids</taxon>
        <taxon>malvids</taxon>
        <taxon>Malvales</taxon>
        <taxon>Malvaceae</taxon>
        <taxon>Malvoideae</taxon>
        <taxon>Hibiscus</taxon>
    </lineage>
</organism>